<keyword evidence="1" id="KW-0732">Signal</keyword>
<reference evidence="3" key="1">
    <citation type="journal article" date="2019" name="Int. J. Syst. Evol. Microbiol.">
        <title>The Global Catalogue of Microorganisms (GCM) 10K type strain sequencing project: providing services to taxonomists for standard genome sequencing and annotation.</title>
        <authorList>
            <consortium name="The Broad Institute Genomics Platform"/>
            <consortium name="The Broad Institute Genome Sequencing Center for Infectious Disease"/>
            <person name="Wu L."/>
            <person name="Ma J."/>
        </authorList>
    </citation>
    <scope>NUCLEOTIDE SEQUENCE [LARGE SCALE GENOMIC DNA]</scope>
    <source>
        <strain evidence="3">CGMCC 1.15341</strain>
    </source>
</reference>
<evidence type="ECO:0000256" key="1">
    <source>
        <dbReference type="SAM" id="SignalP"/>
    </source>
</evidence>
<dbReference type="InterPro" id="IPR021253">
    <property type="entry name" value="ZrgA-like"/>
</dbReference>
<accession>A0ABQ1KC96</accession>
<evidence type="ECO:0000313" key="3">
    <source>
        <dbReference type="Proteomes" id="UP000629025"/>
    </source>
</evidence>
<feature type="signal peptide" evidence="1">
    <location>
        <begin position="1"/>
        <end position="22"/>
    </location>
</feature>
<organism evidence="2 3">
    <name type="scientific">Marinobacterium zhoushanense</name>
    <dbReference type="NCBI Taxonomy" id="1679163"/>
    <lineage>
        <taxon>Bacteria</taxon>
        <taxon>Pseudomonadati</taxon>
        <taxon>Pseudomonadota</taxon>
        <taxon>Gammaproteobacteria</taxon>
        <taxon>Oceanospirillales</taxon>
        <taxon>Oceanospirillaceae</taxon>
        <taxon>Marinobacterium</taxon>
    </lineage>
</organism>
<protein>
    <recommendedName>
        <fullName evidence="4">DUF2796 domain-containing protein</fullName>
    </recommendedName>
</protein>
<gene>
    <name evidence="2" type="ORF">GCM10011352_20740</name>
</gene>
<evidence type="ECO:0008006" key="4">
    <source>
        <dbReference type="Google" id="ProtNLM"/>
    </source>
</evidence>
<feature type="chain" id="PRO_5046968018" description="DUF2796 domain-containing protein" evidence="1">
    <location>
        <begin position="23"/>
        <end position="186"/>
    </location>
</feature>
<dbReference type="RefSeq" id="WP_188747988.1">
    <property type="nucleotide sequence ID" value="NZ_BMIJ01000004.1"/>
</dbReference>
<evidence type="ECO:0000313" key="2">
    <source>
        <dbReference type="EMBL" id="GGB94530.1"/>
    </source>
</evidence>
<dbReference type="Proteomes" id="UP000629025">
    <property type="component" value="Unassembled WGS sequence"/>
</dbReference>
<dbReference type="Pfam" id="PF10986">
    <property type="entry name" value="ZrgA"/>
    <property type="match status" value="1"/>
</dbReference>
<keyword evidence="3" id="KW-1185">Reference proteome</keyword>
<sequence length="186" mass="20395">MSIPQKLGTVLLATLIASPTFAEDSFNSHVHGNAALQLAFRNQELVIYLRGAAVDLLGSEHQPFSAEASSRDQALERAMRSPAYWIELPAAADCTLSQVHLGKHHVISGRGVAPEVMDSTADSVVAEHLDLNFTYSFLCANPQRFDSAKIKLFEHFPTLETVQVKIAGEKQTRQQLTPADTVLRMP</sequence>
<dbReference type="EMBL" id="BMIJ01000004">
    <property type="protein sequence ID" value="GGB94530.1"/>
    <property type="molecule type" value="Genomic_DNA"/>
</dbReference>
<name>A0ABQ1KC96_9GAMM</name>
<comment type="caution">
    <text evidence="2">The sequence shown here is derived from an EMBL/GenBank/DDBJ whole genome shotgun (WGS) entry which is preliminary data.</text>
</comment>
<proteinExistence type="predicted"/>